<keyword evidence="7" id="KW-0378">Hydrolase</keyword>
<dbReference type="Proteomes" id="UP000003280">
    <property type="component" value="Unassembled WGS sequence"/>
</dbReference>
<keyword evidence="3 6" id="KW-0812">Transmembrane</keyword>
<sequence length="308" mass="35164">MKAVEKLLDKYKNSPLMIFIDKLLFRIGDKNLPAMAGSLTFFTILSIFPFIIAFLNIISFVEVFNQSEFVNLMTMLPEEIYSIIAEFISQMNKASSTGLLSVSLILGIFSASSGVKQLIININYAYGIKDNRNYFLRRLIAAVFTLLLMVMIILISITSVVGEMAITKAILFLQIDASNFYNVFKALRNLVPIAYMLIIFIVMYYFTLNKNIRRNIKITEVLPGAIFTTIGQNLFSALFGVYLQNFAKYSVTYGSLGSIFAFLTWSYFMSYTMLIGSEINGVLYSMKYFKTQNLHPRYESVFFKKTDM</sequence>
<keyword evidence="2" id="KW-1003">Cell membrane</keyword>
<evidence type="ECO:0000256" key="6">
    <source>
        <dbReference type="SAM" id="Phobius"/>
    </source>
</evidence>
<dbReference type="GO" id="GO:0005886">
    <property type="term" value="C:plasma membrane"/>
    <property type="evidence" value="ECO:0007669"/>
    <property type="project" value="UniProtKB-SubCell"/>
</dbReference>
<dbReference type="PANTHER" id="PTHR30213:SF0">
    <property type="entry name" value="UPF0761 MEMBRANE PROTEIN YIHY"/>
    <property type="match status" value="1"/>
</dbReference>
<proteinExistence type="predicted"/>
<dbReference type="EC" id="3.1.-.-" evidence="7"/>
<evidence type="ECO:0000313" key="8">
    <source>
        <dbReference type="Proteomes" id="UP000003280"/>
    </source>
</evidence>
<feature type="transmembrane region" description="Helical" evidence="6">
    <location>
        <begin position="99"/>
        <end position="119"/>
    </location>
</feature>
<evidence type="ECO:0000256" key="4">
    <source>
        <dbReference type="ARBA" id="ARBA00022989"/>
    </source>
</evidence>
<reference evidence="7 8" key="1">
    <citation type="submission" date="2010-07" db="EMBL/GenBank/DDBJ databases">
        <authorList>
            <person name="Muzny D."/>
            <person name="Qin X."/>
            <person name="Deng J."/>
            <person name="Jiang H."/>
            <person name="Liu Y."/>
            <person name="Qu J."/>
            <person name="Song X.-Z."/>
            <person name="Zhang L."/>
            <person name="Thornton R."/>
            <person name="Coyle M."/>
            <person name="Francisco L."/>
            <person name="Jackson L."/>
            <person name="Javaid M."/>
            <person name="Korchina V."/>
            <person name="Kovar C."/>
            <person name="Mata R."/>
            <person name="Mathew T."/>
            <person name="Ngo R."/>
            <person name="Nguyen L."/>
            <person name="Nguyen N."/>
            <person name="Okwuonu G."/>
            <person name="Ongeri F."/>
            <person name="Pham C."/>
            <person name="Simmons D."/>
            <person name="Wilczek-Boney K."/>
            <person name="Hale W."/>
            <person name="Jakkamsetti A."/>
            <person name="Pham P."/>
            <person name="Ruth R."/>
            <person name="San Lucas F."/>
            <person name="Warren J."/>
            <person name="Zhang J."/>
            <person name="Zhao Z."/>
            <person name="Zhou C."/>
            <person name="Zhu D."/>
            <person name="Lee S."/>
            <person name="Bess C."/>
            <person name="Blankenburg K."/>
            <person name="Forbes L."/>
            <person name="Fu Q."/>
            <person name="Gubbala S."/>
            <person name="Hirani K."/>
            <person name="Jayaseelan J.C."/>
            <person name="Lara F."/>
            <person name="Munidasa M."/>
            <person name="Palculict T."/>
            <person name="Patil S."/>
            <person name="Pu L.-L."/>
            <person name="Saada N."/>
            <person name="Tang L."/>
            <person name="Weissenberger G."/>
            <person name="Zhu Y."/>
            <person name="Hemphill L."/>
            <person name="Shang Y."/>
            <person name="Youmans B."/>
            <person name="Ayvaz T."/>
            <person name="Ross M."/>
            <person name="Santibanez J."/>
            <person name="Aqrawi P."/>
            <person name="Gross S."/>
            <person name="Joshi V."/>
            <person name="Fowler G."/>
            <person name="Nazareth L."/>
            <person name="Reid J."/>
            <person name="Worley K."/>
            <person name="Petrosino J."/>
            <person name="Highlander S."/>
            <person name="Gibbs R."/>
        </authorList>
    </citation>
    <scope>NUCLEOTIDE SEQUENCE [LARGE SCALE GENOMIC DNA]</scope>
    <source>
        <strain evidence="7 8">ATCC BAA-1640</strain>
    </source>
</reference>
<protein>
    <submittedName>
        <fullName evidence="7">YihY family protein</fullName>
        <ecNumber evidence="7">3.1.-.-</ecNumber>
    </submittedName>
</protein>
<dbReference type="InterPro" id="IPR017039">
    <property type="entry name" value="Virul_fac_BrkB"/>
</dbReference>
<dbReference type="AlphaFoldDB" id="E0NL08"/>
<dbReference type="Pfam" id="PF03631">
    <property type="entry name" value="Virul_fac_BrkB"/>
    <property type="match status" value="1"/>
</dbReference>
<name>E0NL08_9FIRM</name>
<evidence type="ECO:0000256" key="1">
    <source>
        <dbReference type="ARBA" id="ARBA00004651"/>
    </source>
</evidence>
<accession>E0NL08</accession>
<organism evidence="7 8">
    <name type="scientific">Peptoniphilus duerdenii ATCC BAA-1640</name>
    <dbReference type="NCBI Taxonomy" id="862517"/>
    <lineage>
        <taxon>Bacteria</taxon>
        <taxon>Bacillati</taxon>
        <taxon>Bacillota</taxon>
        <taxon>Tissierellia</taxon>
        <taxon>Tissierellales</taxon>
        <taxon>Peptoniphilaceae</taxon>
        <taxon>Peptoniphilus</taxon>
    </lineage>
</organism>
<feature type="transmembrane region" description="Helical" evidence="6">
    <location>
        <begin position="218"/>
        <end position="243"/>
    </location>
</feature>
<dbReference type="EMBL" id="AEEH01000033">
    <property type="protein sequence ID" value="EFM25511.1"/>
    <property type="molecule type" value="Genomic_DNA"/>
</dbReference>
<comment type="caution">
    <text evidence="7">The sequence shown here is derived from an EMBL/GenBank/DDBJ whole genome shotgun (WGS) entry which is preliminary data.</text>
</comment>
<evidence type="ECO:0000256" key="2">
    <source>
        <dbReference type="ARBA" id="ARBA00022475"/>
    </source>
</evidence>
<comment type="subcellular location">
    <subcellularLocation>
        <location evidence="1">Cell membrane</location>
        <topology evidence="1">Multi-pass membrane protein</topology>
    </subcellularLocation>
</comment>
<dbReference type="PIRSF" id="PIRSF035875">
    <property type="entry name" value="RNase_BN"/>
    <property type="match status" value="1"/>
</dbReference>
<feature type="transmembrane region" description="Helical" evidence="6">
    <location>
        <begin position="32"/>
        <end position="58"/>
    </location>
</feature>
<dbReference type="eggNOG" id="COG1295">
    <property type="taxonomic scope" value="Bacteria"/>
</dbReference>
<evidence type="ECO:0000256" key="3">
    <source>
        <dbReference type="ARBA" id="ARBA00022692"/>
    </source>
</evidence>
<dbReference type="HOGENOM" id="CLU_045539_4_2_9"/>
<keyword evidence="8" id="KW-1185">Reference proteome</keyword>
<feature type="transmembrane region" description="Helical" evidence="6">
    <location>
        <begin position="139"/>
        <end position="166"/>
    </location>
</feature>
<dbReference type="STRING" id="862517.HMPREF9225_0847"/>
<feature type="transmembrane region" description="Helical" evidence="6">
    <location>
        <begin position="186"/>
        <end position="206"/>
    </location>
</feature>
<dbReference type="OrthoDB" id="9775903at2"/>
<dbReference type="NCBIfam" id="TIGR00765">
    <property type="entry name" value="yihY_not_rbn"/>
    <property type="match status" value="1"/>
</dbReference>
<evidence type="ECO:0000313" key="7">
    <source>
        <dbReference type="EMBL" id="EFM25511.1"/>
    </source>
</evidence>
<keyword evidence="4 6" id="KW-1133">Transmembrane helix</keyword>
<dbReference type="PANTHER" id="PTHR30213">
    <property type="entry name" value="INNER MEMBRANE PROTEIN YHJD"/>
    <property type="match status" value="1"/>
</dbReference>
<dbReference type="GO" id="GO:0016787">
    <property type="term" value="F:hydrolase activity"/>
    <property type="evidence" value="ECO:0007669"/>
    <property type="project" value="UniProtKB-KW"/>
</dbReference>
<keyword evidence="5 6" id="KW-0472">Membrane</keyword>
<gene>
    <name evidence="7" type="primary">rbn</name>
    <name evidence="7" type="ORF">HMPREF9225_0847</name>
</gene>
<evidence type="ECO:0000256" key="5">
    <source>
        <dbReference type="ARBA" id="ARBA00023136"/>
    </source>
</evidence>
<dbReference type="RefSeq" id="WP_008901662.1">
    <property type="nucleotide sequence ID" value="NZ_GL397071.1"/>
</dbReference>